<feature type="transmembrane region" description="Helical" evidence="8">
    <location>
        <begin position="238"/>
        <end position="256"/>
    </location>
</feature>
<comment type="similarity">
    <text evidence="2 8">Belongs to the 4-toluene sulfonate uptake permease (TSUP) (TC 2.A.102) family.</text>
</comment>
<dbReference type="PANTHER" id="PTHR30269:SF0">
    <property type="entry name" value="MEMBRANE TRANSPORTER PROTEIN YFCA-RELATED"/>
    <property type="match status" value="1"/>
</dbReference>
<evidence type="ECO:0000256" key="7">
    <source>
        <dbReference type="ARBA" id="ARBA00023136"/>
    </source>
</evidence>
<name>A0LU20_ACIC1</name>
<keyword evidence="7 8" id="KW-0472">Membrane</keyword>
<evidence type="ECO:0000256" key="3">
    <source>
        <dbReference type="ARBA" id="ARBA00022448"/>
    </source>
</evidence>
<protein>
    <recommendedName>
        <fullName evidence="8">Probable membrane transporter protein</fullName>
    </recommendedName>
</protein>
<dbReference type="AlphaFoldDB" id="A0LU20"/>
<dbReference type="InterPro" id="IPR052017">
    <property type="entry name" value="TSUP"/>
</dbReference>
<keyword evidence="10" id="KW-1185">Reference proteome</keyword>
<dbReference type="GO" id="GO:0005886">
    <property type="term" value="C:plasma membrane"/>
    <property type="evidence" value="ECO:0007669"/>
    <property type="project" value="UniProtKB-SubCell"/>
</dbReference>
<accession>A0LU20</accession>
<keyword evidence="6 8" id="KW-1133">Transmembrane helix</keyword>
<reference evidence="9 10" key="1">
    <citation type="journal article" date="2009" name="Genome Res.">
        <title>Complete genome of the cellulolytic thermophile Acidothermus cellulolyticus 11B provides insights into its ecophysiological and evolutionary adaptations.</title>
        <authorList>
            <person name="Barabote R.D."/>
            <person name="Xie G."/>
            <person name="Leu D.H."/>
            <person name="Normand P."/>
            <person name="Necsulea A."/>
            <person name="Daubin V."/>
            <person name="Medigue C."/>
            <person name="Adney W.S."/>
            <person name="Xu X.C."/>
            <person name="Lapidus A."/>
            <person name="Parales R.E."/>
            <person name="Detter C."/>
            <person name="Pujic P."/>
            <person name="Bruce D."/>
            <person name="Lavire C."/>
            <person name="Challacombe J.F."/>
            <person name="Brettin T.S."/>
            <person name="Berry A.M."/>
        </authorList>
    </citation>
    <scope>NUCLEOTIDE SEQUENCE [LARGE SCALE GENOMIC DNA]</scope>
    <source>
        <strain evidence="10">ATCC 43068 / DSM 8971 / 11B</strain>
    </source>
</reference>
<dbReference type="Proteomes" id="UP000008221">
    <property type="component" value="Chromosome"/>
</dbReference>
<gene>
    <name evidence="9" type="ordered locus">Acel_1158</name>
</gene>
<evidence type="ECO:0000256" key="6">
    <source>
        <dbReference type="ARBA" id="ARBA00022989"/>
    </source>
</evidence>
<keyword evidence="3" id="KW-0813">Transport</keyword>
<evidence type="ECO:0000256" key="5">
    <source>
        <dbReference type="ARBA" id="ARBA00022692"/>
    </source>
</evidence>
<dbReference type="STRING" id="351607.Acel_1158"/>
<evidence type="ECO:0000313" key="9">
    <source>
        <dbReference type="EMBL" id="ABK52930.1"/>
    </source>
</evidence>
<evidence type="ECO:0000256" key="8">
    <source>
        <dbReference type="RuleBase" id="RU363041"/>
    </source>
</evidence>
<feature type="transmembrane region" description="Helical" evidence="8">
    <location>
        <begin position="211"/>
        <end position="231"/>
    </location>
</feature>
<keyword evidence="5 8" id="KW-0812">Transmembrane</keyword>
<feature type="transmembrane region" description="Helical" evidence="8">
    <location>
        <begin position="188"/>
        <end position="205"/>
    </location>
</feature>
<keyword evidence="4 8" id="KW-1003">Cell membrane</keyword>
<dbReference type="InterPro" id="IPR002781">
    <property type="entry name" value="TM_pro_TauE-like"/>
</dbReference>
<comment type="subcellular location">
    <subcellularLocation>
        <location evidence="1 8">Cell membrane</location>
        <topology evidence="1 8">Multi-pass membrane protein</topology>
    </subcellularLocation>
</comment>
<dbReference type="EMBL" id="CP000481">
    <property type="protein sequence ID" value="ABK52930.1"/>
    <property type="molecule type" value="Genomic_DNA"/>
</dbReference>
<dbReference type="HOGENOM" id="CLU_045498_7_0_11"/>
<dbReference type="InParanoid" id="A0LU20"/>
<feature type="transmembrane region" description="Helical" evidence="8">
    <location>
        <begin position="7"/>
        <end position="26"/>
    </location>
</feature>
<dbReference type="eggNOG" id="COG0730">
    <property type="taxonomic scope" value="Bacteria"/>
</dbReference>
<dbReference type="Pfam" id="PF01925">
    <property type="entry name" value="TauE"/>
    <property type="match status" value="1"/>
</dbReference>
<proteinExistence type="inferred from homology"/>
<dbReference type="KEGG" id="ace:Acel_1158"/>
<feature type="transmembrane region" description="Helical" evidence="8">
    <location>
        <begin position="32"/>
        <end position="56"/>
    </location>
</feature>
<evidence type="ECO:0000256" key="2">
    <source>
        <dbReference type="ARBA" id="ARBA00009142"/>
    </source>
</evidence>
<feature type="transmembrane region" description="Helical" evidence="8">
    <location>
        <begin position="77"/>
        <end position="98"/>
    </location>
</feature>
<evidence type="ECO:0000313" key="10">
    <source>
        <dbReference type="Proteomes" id="UP000008221"/>
    </source>
</evidence>
<evidence type="ECO:0000256" key="1">
    <source>
        <dbReference type="ARBA" id="ARBA00004651"/>
    </source>
</evidence>
<evidence type="ECO:0000256" key="4">
    <source>
        <dbReference type="ARBA" id="ARBA00022475"/>
    </source>
</evidence>
<feature type="transmembrane region" description="Helical" evidence="8">
    <location>
        <begin position="156"/>
        <end position="176"/>
    </location>
</feature>
<organism evidence="9 10">
    <name type="scientific">Acidothermus cellulolyticus (strain ATCC 43068 / DSM 8971 / 11B)</name>
    <dbReference type="NCBI Taxonomy" id="351607"/>
    <lineage>
        <taxon>Bacteria</taxon>
        <taxon>Bacillati</taxon>
        <taxon>Actinomycetota</taxon>
        <taxon>Actinomycetes</taxon>
        <taxon>Acidothermales</taxon>
        <taxon>Acidothermaceae</taxon>
        <taxon>Acidothermus</taxon>
    </lineage>
</organism>
<dbReference type="PANTHER" id="PTHR30269">
    <property type="entry name" value="TRANSMEMBRANE PROTEIN YFCA"/>
    <property type="match status" value="1"/>
</dbReference>
<sequence length="258" mass="26841">MPALNLLNVAGVFGAGIVAGTVNTIVGSGSLLTFPVLLGVGLSPLAANVTNTVGLVPGSVSGALGYRRELRGQRRRCLRLAVSSLIGGCVGAVLLLVLPSRSFERIVPFLVLMASLLVLVQPRLGRIVARRNSARGHDPQRTDPILDTTNGLTAVYGGYFGAAQGVILMALLGIFVPEDLQRLNAVKNVLAALVNGIAALLFAFFAPVAWWFALVEALGAVVGGQLGAVVGRRIPPRLLRAVIVIVGLVVAAKLFASW</sequence>